<reference evidence="3" key="1">
    <citation type="submission" date="2020-04" db="EMBL/GenBank/DDBJ databases">
        <title>Tenacibaculum mesophilum bac2.</title>
        <authorList>
            <person name="Li M."/>
        </authorList>
    </citation>
    <scope>NUCLEOTIDE SEQUENCE</scope>
    <source>
        <strain evidence="3">Bac2</strain>
    </source>
</reference>
<dbReference type="EMBL" id="CP050861">
    <property type="protein sequence ID" value="UTD14212.1"/>
    <property type="molecule type" value="Genomic_DNA"/>
</dbReference>
<sequence length="294" mass="30805">MKKILLTIAAVSALTFVACNDDDDNTPKTSNLSLNVNGLENLGTDYVYEGWIIVGGAPVSTGTFNVNDSGELSESSFVVDSDMLSAATTFVLTIEPANDPDPEPANTKMLAGDFSGNSAGISSTGIVGDFSTSTGKYILATPTDGMMNNERSGIWFLDLTGGSPATGLSLPTLPEGWKYEGWVVINGTPISTGTFTDVAMADDNATTTPFKGNENNGPGYPGEDFIQNAPDGFIFPTDLRGTTAVISVEPYPDNSPVPFTLKPLAHGVPADAEDHVTFDMEAGPVREISGTVTR</sequence>
<evidence type="ECO:0000313" key="3">
    <source>
        <dbReference type="EMBL" id="UTD14212.1"/>
    </source>
</evidence>
<dbReference type="InterPro" id="IPR018764">
    <property type="entry name" value="RskA_C"/>
</dbReference>
<evidence type="ECO:0000256" key="1">
    <source>
        <dbReference type="SAM" id="SignalP"/>
    </source>
</evidence>
<gene>
    <name evidence="3" type="ORF">HER15_01405</name>
</gene>
<organism evidence="3 4">
    <name type="scientific">Tenacibaculum mesophilum</name>
    <dbReference type="NCBI Taxonomy" id="104268"/>
    <lineage>
        <taxon>Bacteria</taxon>
        <taxon>Pseudomonadati</taxon>
        <taxon>Bacteroidota</taxon>
        <taxon>Flavobacteriia</taxon>
        <taxon>Flavobacteriales</taxon>
        <taxon>Flavobacteriaceae</taxon>
        <taxon>Tenacibaculum</taxon>
    </lineage>
</organism>
<name>A0AAE9MJC0_9FLAO</name>
<feature type="chain" id="PRO_5042064644" evidence="1">
    <location>
        <begin position="21"/>
        <end position="294"/>
    </location>
</feature>
<dbReference type="AlphaFoldDB" id="A0AAE9MJC0"/>
<dbReference type="RefSeq" id="WP_253680062.1">
    <property type="nucleotide sequence ID" value="NZ_CP050861.1"/>
</dbReference>
<accession>A0AAE9MJC0</accession>
<proteinExistence type="predicted"/>
<feature type="domain" description="Anti-sigma K factor RskA C-terminal" evidence="2">
    <location>
        <begin position="32"/>
        <end position="102"/>
    </location>
</feature>
<dbReference type="Pfam" id="PF10099">
    <property type="entry name" value="RskA_C"/>
    <property type="match status" value="1"/>
</dbReference>
<keyword evidence="1" id="KW-0732">Signal</keyword>
<dbReference type="Proteomes" id="UP001056837">
    <property type="component" value="Chromosome"/>
</dbReference>
<dbReference type="GO" id="GO:0005886">
    <property type="term" value="C:plasma membrane"/>
    <property type="evidence" value="ECO:0007669"/>
    <property type="project" value="InterPro"/>
</dbReference>
<protein>
    <submittedName>
        <fullName evidence="3">Anti-sigma factor</fullName>
    </submittedName>
</protein>
<evidence type="ECO:0000313" key="4">
    <source>
        <dbReference type="Proteomes" id="UP001056837"/>
    </source>
</evidence>
<evidence type="ECO:0000259" key="2">
    <source>
        <dbReference type="Pfam" id="PF10099"/>
    </source>
</evidence>
<feature type="signal peptide" evidence="1">
    <location>
        <begin position="1"/>
        <end position="20"/>
    </location>
</feature>
<dbReference type="PROSITE" id="PS51257">
    <property type="entry name" value="PROKAR_LIPOPROTEIN"/>
    <property type="match status" value="1"/>
</dbReference>